<reference evidence="2 3" key="1">
    <citation type="submission" date="2024-08" db="EMBL/GenBank/DDBJ databases">
        <title>Gnathostoma spinigerum genome.</title>
        <authorList>
            <person name="Gonzalez-Bertolin B."/>
            <person name="Monzon S."/>
            <person name="Zaballos A."/>
            <person name="Jimenez P."/>
            <person name="Dekumyoy P."/>
            <person name="Varona S."/>
            <person name="Cuesta I."/>
            <person name="Sumanam S."/>
            <person name="Adisakwattana P."/>
            <person name="Gasser R.B."/>
            <person name="Hernandez-Gonzalez A."/>
            <person name="Young N.D."/>
            <person name="Perteguer M.J."/>
        </authorList>
    </citation>
    <scope>NUCLEOTIDE SEQUENCE [LARGE SCALE GENOMIC DNA]</scope>
    <source>
        <strain evidence="2">AL3</strain>
        <tissue evidence="2">Liver</tissue>
    </source>
</reference>
<comment type="caution">
    <text evidence="2">The sequence shown here is derived from an EMBL/GenBank/DDBJ whole genome shotgun (WGS) entry which is preliminary data.</text>
</comment>
<dbReference type="Pfam" id="PF24446">
    <property type="entry name" value="DUF7565"/>
    <property type="match status" value="1"/>
</dbReference>
<evidence type="ECO:0000313" key="2">
    <source>
        <dbReference type="EMBL" id="MFH4981681.1"/>
    </source>
</evidence>
<dbReference type="EMBL" id="JBGFUD010007672">
    <property type="protein sequence ID" value="MFH4981681.1"/>
    <property type="molecule type" value="Genomic_DNA"/>
</dbReference>
<sequence>MYRCAACTSSLTTFDSVDELEVHIAADHVNYVPFECEKCRFSKFPTEFALISHCTNDHGLKDFYVKYKVTPDTDRKRQEVQELLQKSVSLSTATLTFVRHAKRKRFFLQ</sequence>
<protein>
    <recommendedName>
        <fullName evidence="1">C2H2-type domain-containing protein</fullName>
    </recommendedName>
</protein>
<dbReference type="Proteomes" id="UP001608902">
    <property type="component" value="Unassembled WGS sequence"/>
</dbReference>
<proteinExistence type="predicted"/>
<gene>
    <name evidence="2" type="ORF">AB6A40_008390</name>
</gene>
<name>A0ABD6EPC1_9BILA</name>
<evidence type="ECO:0000259" key="1">
    <source>
        <dbReference type="SMART" id="SM00355"/>
    </source>
</evidence>
<evidence type="ECO:0000313" key="3">
    <source>
        <dbReference type="Proteomes" id="UP001608902"/>
    </source>
</evidence>
<keyword evidence="3" id="KW-1185">Reference proteome</keyword>
<accession>A0ABD6EPC1</accession>
<dbReference type="InterPro" id="IPR013087">
    <property type="entry name" value="Znf_C2H2_type"/>
</dbReference>
<dbReference type="Gene3D" id="3.30.160.60">
    <property type="entry name" value="Classic Zinc Finger"/>
    <property type="match status" value="1"/>
</dbReference>
<dbReference type="SMART" id="SM00355">
    <property type="entry name" value="ZnF_C2H2"/>
    <property type="match status" value="2"/>
</dbReference>
<dbReference type="AlphaFoldDB" id="A0ABD6EPC1"/>
<dbReference type="InterPro" id="IPR055987">
    <property type="entry name" value="DUF7565"/>
</dbReference>
<feature type="domain" description="C2H2-type" evidence="1">
    <location>
        <begin position="2"/>
        <end position="28"/>
    </location>
</feature>
<feature type="domain" description="C2H2-type" evidence="1">
    <location>
        <begin position="34"/>
        <end position="58"/>
    </location>
</feature>
<organism evidence="2 3">
    <name type="scientific">Gnathostoma spinigerum</name>
    <dbReference type="NCBI Taxonomy" id="75299"/>
    <lineage>
        <taxon>Eukaryota</taxon>
        <taxon>Metazoa</taxon>
        <taxon>Ecdysozoa</taxon>
        <taxon>Nematoda</taxon>
        <taxon>Chromadorea</taxon>
        <taxon>Rhabditida</taxon>
        <taxon>Spirurina</taxon>
        <taxon>Gnathostomatomorpha</taxon>
        <taxon>Gnathostomatoidea</taxon>
        <taxon>Gnathostomatidae</taxon>
        <taxon>Gnathostoma</taxon>
    </lineage>
</organism>